<proteinExistence type="predicted"/>
<evidence type="ECO:0000313" key="3">
    <source>
        <dbReference type="Proteomes" id="UP000639643"/>
    </source>
</evidence>
<dbReference type="EMBL" id="WIGM01000748">
    <property type="protein sequence ID" value="KAF6813772.1"/>
    <property type="molecule type" value="Genomic_DNA"/>
</dbReference>
<dbReference type="AlphaFoldDB" id="A0A8H6JIY4"/>
<name>A0A8H6JIY4_9PEZI</name>
<dbReference type="OrthoDB" id="5132818at2759"/>
<reference evidence="2" key="1">
    <citation type="journal article" date="2020" name="Phytopathology">
        <title>Genome Sequence Resources of Colletotrichum truncatum, C. plurivorum, C. musicola, and C. sojae: Four Species Pathogenic to Soybean (Glycine max).</title>
        <authorList>
            <person name="Rogerio F."/>
            <person name="Boufleur T.R."/>
            <person name="Ciampi-Guillardi M."/>
            <person name="Sukno S.A."/>
            <person name="Thon M.R."/>
            <person name="Massola Junior N.S."/>
            <person name="Baroncelli R."/>
        </authorList>
    </citation>
    <scope>NUCLEOTIDE SEQUENCE</scope>
    <source>
        <strain evidence="2">LFN0074</strain>
    </source>
</reference>
<keyword evidence="3" id="KW-1185">Reference proteome</keyword>
<evidence type="ECO:0000256" key="1">
    <source>
        <dbReference type="SAM" id="SignalP"/>
    </source>
</evidence>
<accession>A0A8H6JIY4</accession>
<gene>
    <name evidence="2" type="ORF">CMUS01_12765</name>
</gene>
<feature type="chain" id="PRO_5034171228" evidence="1">
    <location>
        <begin position="18"/>
        <end position="264"/>
    </location>
</feature>
<sequence>MTHATKLLIAAWAATQAALPAAAQSSRNSSCRPGIYLSYLLEDARPGFVQYDDWATAQLLQSFISVPESFIGSARGNETDACLYIMRGLNKTSKAEPGDDASESCKGVLSDECIERLQKAEGPTDGDCPNMTDIEEECGIVYDSRAMNFSDASCTMDELPHINLPEGYRSYATEFSRLLLPADTDLESFEMYDLRVRQSIPFLITTRDSKGTHAEVLCIAPNNVTDGSREPEELEFESTSGAVMPDLGIFLILATAGFASLAVF</sequence>
<keyword evidence="1" id="KW-0732">Signal</keyword>
<organism evidence="2 3">
    <name type="scientific">Colletotrichum musicola</name>
    <dbReference type="NCBI Taxonomy" id="2175873"/>
    <lineage>
        <taxon>Eukaryota</taxon>
        <taxon>Fungi</taxon>
        <taxon>Dikarya</taxon>
        <taxon>Ascomycota</taxon>
        <taxon>Pezizomycotina</taxon>
        <taxon>Sordariomycetes</taxon>
        <taxon>Hypocreomycetidae</taxon>
        <taxon>Glomerellales</taxon>
        <taxon>Glomerellaceae</taxon>
        <taxon>Colletotrichum</taxon>
        <taxon>Colletotrichum orchidearum species complex</taxon>
    </lineage>
</organism>
<dbReference type="Proteomes" id="UP000639643">
    <property type="component" value="Unassembled WGS sequence"/>
</dbReference>
<comment type="caution">
    <text evidence="2">The sequence shown here is derived from an EMBL/GenBank/DDBJ whole genome shotgun (WGS) entry which is preliminary data.</text>
</comment>
<protein>
    <submittedName>
        <fullName evidence="2">Uncharacterized protein</fullName>
    </submittedName>
</protein>
<feature type="signal peptide" evidence="1">
    <location>
        <begin position="1"/>
        <end position="17"/>
    </location>
</feature>
<evidence type="ECO:0000313" key="2">
    <source>
        <dbReference type="EMBL" id="KAF6813772.1"/>
    </source>
</evidence>